<sequence length="601" mass="68168">MKKITKALIISTLGIQVCLPIVSYATSEEQPSEVSQQLSASLKVAGVPESENYKTQFSVKPSENLYKGSMTFRPANQNELLIDGFVNNNNIQIAITVDRTKPRTLYIYELSPNNSTRQKYTLTEGSTVNSKEFPGHRYVYPGGKYDNIILERYNTRAAIWNLKRTLLQNDTKTVNKVIVPIIDQLEQETHYIIAGTTKEEPENQLLESVKQSGFKGDAYTTGAPETIVKDGVTYALTDPLPTNANGYLSKYYNGWSHLYNYGNYDLRRTQIDDSGTQLIELLRKNGTVEQSAKVAAGQSHTFPNKGTAGGPVTAVNFYNGIPETTYHVVYQYIAVETEYRGQIVDQDGNKISKEGLELPSFEGKRGETIQVNPEDLPEIPGYIKPSAPLELVIPETGSVIEIPYERYIPYDPDNGYQPIEITEGKSNNKDYNWYFDHQDTGGQLLVNTAVMAEHWYHPGSTKTVGEAEKSQPVKWDSSALAFYMFRNKVPFHYYREPTLEFMKNEIDEGRIFITYVETSELFYNPTPDSTWGRFYEETGRNNIIVKGYKYINNRLYFETYDPLSGGRKHKNGEPLGKDRLYDAEEFMRAMEKGVPIIQVIG</sequence>
<evidence type="ECO:0000259" key="1">
    <source>
        <dbReference type="Pfam" id="PF19405"/>
    </source>
</evidence>
<dbReference type="Pfam" id="PF19405">
    <property type="entry name" value="DUF5978"/>
    <property type="match status" value="1"/>
</dbReference>
<dbReference type="InterPro" id="IPR046021">
    <property type="entry name" value="DUF5978"/>
</dbReference>
<accession>A0A7H0FNW8</accession>
<dbReference type="Proteomes" id="UP000516122">
    <property type="component" value="Chromosome"/>
</dbReference>
<feature type="domain" description="DUF5978" evidence="1">
    <location>
        <begin position="340"/>
        <end position="387"/>
    </location>
</feature>
<proteinExistence type="predicted"/>
<protein>
    <recommendedName>
        <fullName evidence="1">DUF5978 domain-containing protein</fullName>
    </recommendedName>
</protein>
<evidence type="ECO:0000313" key="2">
    <source>
        <dbReference type="EMBL" id="QNP37734.1"/>
    </source>
</evidence>
<dbReference type="EMBL" id="CP060804">
    <property type="protein sequence ID" value="QNP37734.1"/>
    <property type="molecule type" value="Genomic_DNA"/>
</dbReference>
<gene>
    <name evidence="2" type="ORF">H9Q64_14915</name>
</gene>
<name>A0A7H0FNW8_ENTFL</name>
<dbReference type="AlphaFoldDB" id="A0A7H0FNW8"/>
<dbReference type="RefSeq" id="WP_002383154.1">
    <property type="nucleotide sequence ID" value="NZ_CP060804.1"/>
</dbReference>
<reference evidence="2 3" key="1">
    <citation type="submission" date="2020-08" db="EMBL/GenBank/DDBJ databases">
        <title>Enterococcus faecalis SF28073 genome assembly.</title>
        <authorList>
            <person name="Duerkop B.A."/>
            <person name="Johnson C.N."/>
        </authorList>
    </citation>
    <scope>NUCLEOTIDE SEQUENCE [LARGE SCALE GENOMIC DNA]</scope>
    <source>
        <strain evidence="2 3">SF28073</strain>
    </source>
</reference>
<organism evidence="2 3">
    <name type="scientific">Enterococcus faecalis</name>
    <name type="common">Streptococcus faecalis</name>
    <dbReference type="NCBI Taxonomy" id="1351"/>
    <lineage>
        <taxon>Bacteria</taxon>
        <taxon>Bacillati</taxon>
        <taxon>Bacillota</taxon>
        <taxon>Bacilli</taxon>
        <taxon>Lactobacillales</taxon>
        <taxon>Enterococcaceae</taxon>
        <taxon>Enterococcus</taxon>
    </lineage>
</organism>
<evidence type="ECO:0000313" key="3">
    <source>
        <dbReference type="Proteomes" id="UP000516122"/>
    </source>
</evidence>